<feature type="coiled-coil region" evidence="3">
    <location>
        <begin position="156"/>
        <end position="186"/>
    </location>
</feature>
<feature type="coiled-coil region" evidence="3">
    <location>
        <begin position="44"/>
        <end position="113"/>
    </location>
</feature>
<dbReference type="GO" id="GO:0006310">
    <property type="term" value="P:DNA recombination"/>
    <property type="evidence" value="ECO:0007669"/>
    <property type="project" value="UniProtKB-KW"/>
</dbReference>
<dbReference type="AlphaFoldDB" id="A0A5J4L1R4"/>
<dbReference type="EMBL" id="BLAB01000001">
    <property type="protein sequence ID" value="GER93182.1"/>
    <property type="molecule type" value="Genomic_DNA"/>
</dbReference>
<comment type="caution">
    <text evidence="4">The sequence shown here is derived from an EMBL/GenBank/DDBJ whole genome shotgun (WGS) entry which is preliminary data.</text>
</comment>
<evidence type="ECO:0000256" key="2">
    <source>
        <dbReference type="ARBA" id="ARBA00023172"/>
    </source>
</evidence>
<dbReference type="Pfam" id="PF02646">
    <property type="entry name" value="RmuC"/>
    <property type="match status" value="1"/>
</dbReference>
<protein>
    <submittedName>
        <fullName evidence="4">DNA recombination protein RmuC</fullName>
    </submittedName>
</protein>
<keyword evidence="2" id="KW-0233">DNA recombination</keyword>
<evidence type="ECO:0000256" key="1">
    <source>
        <dbReference type="ARBA" id="ARBA00023054"/>
    </source>
</evidence>
<gene>
    <name evidence="4" type="ORF">A45J_0917</name>
</gene>
<sequence>MEIMFLIIGLLIGGIVAWFIAKSRLKGEHSQQIYQIHADYSRQLTEIEGRAKGAEAVVNELRQQIQQKESDINQLRAELDSEKQQRIETATRLEEAQRNLDEQKALIELMKTELTDTFKAHASAALRSSNEDFLRLASEHLGKILSETKGKLGEHKEALNGTIKPLQEMLKRYEEQIQQIEKHRHESFGSLAQQIRSLSSMQEQLQKETSNLVTVLRRPKVSGSWGEIGLRRVAELAGMTAYCDFYEQESVSTDDRRLRPDMIVRLPNGREIVVDAKAPVDAYLNAVSASSEEERKKAIANYILQIRNHMNTLSSKAYWDQFKQSPEIVVMYLPGESFFSAALEHDHKLIEDGSAKKVIIATPTTFIALLKAIAYGWQQEQVTKSAQEISNLGKELYDRFSIVLDHFSKTGIAIKKAVESYNEGVRSMESRLIPSLRKFRELGVSSQKEMPSSQEISQSVKNIEHLSLEFNDDNRGSQN</sequence>
<reference evidence="4" key="1">
    <citation type="submission" date="2019-10" db="EMBL/GenBank/DDBJ databases">
        <title>Metagenomic sequencing of thiosulfate-disproportionating enrichment culture.</title>
        <authorList>
            <person name="Umezawa K."/>
            <person name="Kojima H."/>
            <person name="Fukui M."/>
        </authorList>
    </citation>
    <scope>NUCLEOTIDE SEQUENCE</scope>
    <source>
        <strain evidence="4">45J</strain>
    </source>
</reference>
<keyword evidence="1 3" id="KW-0175">Coiled coil</keyword>
<dbReference type="PANTHER" id="PTHR30563">
    <property type="entry name" value="DNA RECOMBINATION PROTEIN RMUC"/>
    <property type="match status" value="1"/>
</dbReference>
<name>A0A5J4L1R4_9ZZZZ</name>
<dbReference type="PANTHER" id="PTHR30563:SF0">
    <property type="entry name" value="DNA RECOMBINATION PROTEIN RMUC"/>
    <property type="match status" value="1"/>
</dbReference>
<dbReference type="InterPro" id="IPR003798">
    <property type="entry name" value="DNA_recombination_RmuC"/>
</dbReference>
<proteinExistence type="predicted"/>
<evidence type="ECO:0000256" key="3">
    <source>
        <dbReference type="SAM" id="Coils"/>
    </source>
</evidence>
<accession>A0A5J4L1R4</accession>
<organism evidence="4">
    <name type="scientific">hot springs metagenome</name>
    <dbReference type="NCBI Taxonomy" id="433727"/>
    <lineage>
        <taxon>unclassified sequences</taxon>
        <taxon>metagenomes</taxon>
        <taxon>ecological metagenomes</taxon>
    </lineage>
</organism>
<evidence type="ECO:0000313" key="4">
    <source>
        <dbReference type="EMBL" id="GER93182.1"/>
    </source>
</evidence>